<protein>
    <submittedName>
        <fullName evidence="1">Uncharacterized protein</fullName>
    </submittedName>
</protein>
<comment type="caution">
    <text evidence="1">The sequence shown here is derived from an EMBL/GenBank/DDBJ whole genome shotgun (WGS) entry which is preliminary data.</text>
</comment>
<name>A0ABT9MSN5_9ACTN</name>
<proteinExistence type="predicted"/>
<dbReference type="Proteomes" id="UP001240984">
    <property type="component" value="Unassembled WGS sequence"/>
</dbReference>
<keyword evidence="2" id="KW-1185">Reference proteome</keyword>
<accession>A0ABT9MSN5</accession>
<organism evidence="1 2">
    <name type="scientific">Catenuloplanes nepalensis</name>
    <dbReference type="NCBI Taxonomy" id="587533"/>
    <lineage>
        <taxon>Bacteria</taxon>
        <taxon>Bacillati</taxon>
        <taxon>Actinomycetota</taxon>
        <taxon>Actinomycetes</taxon>
        <taxon>Micromonosporales</taxon>
        <taxon>Micromonosporaceae</taxon>
        <taxon>Catenuloplanes</taxon>
    </lineage>
</organism>
<sequence length="319" mass="34040">MPVTVAPALMRLLRSQETVVMLVRSPEPERLAAALPAAAAQLDVPVFGPDATPGGWLLMVDFGDGTPAARHDALVGFAAQLKVDGEILPAPEIGDRYLTLDGFPVMARAMLRSPGQTVGMPPTAEVVSAALDWLQSCRRPGDELLGLIVSMESPLSWPRVRPMLDMVLQGEAGASVLTTDFATAAAAVSFPSSHLSGPTLTAAGAGWGPAEVADRMRAQRDHIRRHAGVLGWAGVTAQGTRTGSVWLSDNGRYEAAQPRPLWYQMLTAEQVRHLGDPPKGATPLPGGRAEVTIGEPEQWVPGHRDNRTVERLARRILKT</sequence>
<evidence type="ECO:0000313" key="1">
    <source>
        <dbReference type="EMBL" id="MDP9794450.1"/>
    </source>
</evidence>
<reference evidence="1 2" key="1">
    <citation type="submission" date="2023-07" db="EMBL/GenBank/DDBJ databases">
        <title>Sequencing the genomes of 1000 actinobacteria strains.</title>
        <authorList>
            <person name="Klenk H.-P."/>
        </authorList>
    </citation>
    <scope>NUCLEOTIDE SEQUENCE [LARGE SCALE GENOMIC DNA]</scope>
    <source>
        <strain evidence="1 2">DSM 44710</strain>
    </source>
</reference>
<evidence type="ECO:0000313" key="2">
    <source>
        <dbReference type="Proteomes" id="UP001240984"/>
    </source>
</evidence>
<dbReference type="EMBL" id="JAUSRA010000001">
    <property type="protein sequence ID" value="MDP9794450.1"/>
    <property type="molecule type" value="Genomic_DNA"/>
</dbReference>
<gene>
    <name evidence="1" type="ORF">J2S43_002962</name>
</gene>